<dbReference type="EMBL" id="JBGOSP010000078">
    <property type="protein sequence ID" value="MFA3843808.1"/>
    <property type="molecule type" value="Genomic_DNA"/>
</dbReference>
<evidence type="ECO:0000313" key="4">
    <source>
        <dbReference type="EMBL" id="MFA3843808.1"/>
    </source>
</evidence>
<feature type="compositionally biased region" description="Basic and acidic residues" evidence="1">
    <location>
        <begin position="76"/>
        <end position="97"/>
    </location>
</feature>
<proteinExistence type="predicted"/>
<dbReference type="InterPro" id="IPR008160">
    <property type="entry name" value="Collagen"/>
</dbReference>
<reference evidence="4 5" key="1">
    <citation type="submission" date="2024-08" db="EMBL/GenBank/DDBJ databases">
        <title>Genome sequence of Streptomyces aureus CACIA-1.46HGO.</title>
        <authorList>
            <person name="Evangelista-Martinez Z."/>
        </authorList>
    </citation>
    <scope>NUCLEOTIDE SEQUENCE [LARGE SCALE GENOMIC DNA]</scope>
    <source>
        <strain evidence="4 5">CACIA-1.46HGO</strain>
    </source>
</reference>
<feature type="signal peptide" evidence="2">
    <location>
        <begin position="1"/>
        <end position="23"/>
    </location>
</feature>
<protein>
    <recommendedName>
        <fullName evidence="6">Collagen-like protein</fullName>
    </recommendedName>
</protein>
<keyword evidence="2" id="KW-0732">Signal</keyword>
<keyword evidence="5" id="KW-1185">Reference proteome</keyword>
<accession>A0ABV4T361</accession>
<feature type="chain" id="PRO_5045032950" description="Collagen-like protein" evidence="2">
    <location>
        <begin position="24"/>
        <end position="107"/>
    </location>
</feature>
<evidence type="ECO:0000313" key="5">
    <source>
        <dbReference type="Proteomes" id="UP001571476"/>
    </source>
</evidence>
<dbReference type="EMBL" id="JBGOSP010000053">
    <property type="protein sequence ID" value="MFA3843207.1"/>
    <property type="molecule type" value="Genomic_DNA"/>
</dbReference>
<evidence type="ECO:0000313" key="3">
    <source>
        <dbReference type="EMBL" id="MFA3843207.1"/>
    </source>
</evidence>
<sequence length="107" mass="10369">MLRSPRRPLVLGAVLTVALAAQSALIVAQQVQIDDLRMQPVDVQASVEPGPSGPSGPPGPAGPGGPIGPAGQDGTNGKDGKDGTNGKDGTSGKDGKDAVAPPAPASS</sequence>
<organism evidence="4 5">
    <name type="scientific">Streptomyces aureus</name>
    <dbReference type="NCBI Taxonomy" id="193461"/>
    <lineage>
        <taxon>Bacteria</taxon>
        <taxon>Bacillati</taxon>
        <taxon>Actinomycetota</taxon>
        <taxon>Actinomycetes</taxon>
        <taxon>Kitasatosporales</taxon>
        <taxon>Streptomycetaceae</taxon>
        <taxon>Streptomyces</taxon>
    </lineage>
</organism>
<evidence type="ECO:0000256" key="2">
    <source>
        <dbReference type="SAM" id="SignalP"/>
    </source>
</evidence>
<dbReference type="Proteomes" id="UP001571476">
    <property type="component" value="Unassembled WGS sequence"/>
</dbReference>
<evidence type="ECO:0000256" key="1">
    <source>
        <dbReference type="SAM" id="MobiDB-lite"/>
    </source>
</evidence>
<dbReference type="Pfam" id="PF01391">
    <property type="entry name" value="Collagen"/>
    <property type="match status" value="1"/>
</dbReference>
<comment type="caution">
    <text evidence="4">The sequence shown here is derived from an EMBL/GenBank/DDBJ whole genome shotgun (WGS) entry which is preliminary data.</text>
</comment>
<evidence type="ECO:0008006" key="6">
    <source>
        <dbReference type="Google" id="ProtNLM"/>
    </source>
</evidence>
<feature type="compositionally biased region" description="Pro residues" evidence="1">
    <location>
        <begin position="51"/>
        <end position="63"/>
    </location>
</feature>
<dbReference type="RefSeq" id="WP_326708200.1">
    <property type="nucleotide sequence ID" value="NZ_BAAAKQ010000110.1"/>
</dbReference>
<name>A0ABV4T361_9ACTN</name>
<feature type="region of interest" description="Disordered" evidence="1">
    <location>
        <begin position="42"/>
        <end position="107"/>
    </location>
</feature>
<gene>
    <name evidence="3" type="ORF">ACEG43_45010</name>
    <name evidence="4" type="ORF">ACEG43_48390</name>
</gene>